<name>A0A7W7WAG7_9ACTN</name>
<sequence length="247" mass="26382">MIKNADLTPPDPVVYLDHVAMSAPGQAYKQRMPAMLDLQPGQTALDIGCGPGTDLADLAAGVTSTGTVIGVDQNPRMAGEARVRLAGQPVVDIREGDAHSLPVDDCSVDRGRTDRVLQHVADPSGVLAEFRRVARPGARIAMAEPDWDTLLIDHDDLAVGRGLTRFITTEVIRNATIGRSIARLSAEAGLVTWSVVTMAPVLQDFETADQLWGLRRNVVRAVDAGYLDRGPSDGSKRSVRGRSSPVS</sequence>
<dbReference type="PANTHER" id="PTHR43591:SF24">
    <property type="entry name" value="2-METHOXY-6-POLYPRENYL-1,4-BENZOQUINOL METHYLASE, MITOCHONDRIAL"/>
    <property type="match status" value="1"/>
</dbReference>
<dbReference type="GO" id="GO:0032259">
    <property type="term" value="P:methylation"/>
    <property type="evidence" value="ECO:0007669"/>
    <property type="project" value="UniProtKB-KW"/>
</dbReference>
<dbReference type="SUPFAM" id="SSF53335">
    <property type="entry name" value="S-adenosyl-L-methionine-dependent methyltransferases"/>
    <property type="match status" value="1"/>
</dbReference>
<keyword evidence="2" id="KW-0830">Ubiquinone</keyword>
<dbReference type="AlphaFoldDB" id="A0A7W7WAG7"/>
<keyword evidence="2" id="KW-0808">Transferase</keyword>
<protein>
    <submittedName>
        <fullName evidence="2">Ubiquinone/menaquinone biosynthesis C-methylase UbiE</fullName>
    </submittedName>
</protein>
<comment type="caution">
    <text evidence="2">The sequence shown here is derived from an EMBL/GenBank/DDBJ whole genome shotgun (WGS) entry which is preliminary data.</text>
</comment>
<gene>
    <name evidence="2" type="ORF">FHR32_004727</name>
</gene>
<keyword evidence="3" id="KW-1185">Reference proteome</keyword>
<evidence type="ECO:0000313" key="2">
    <source>
        <dbReference type="EMBL" id="MBB4940422.1"/>
    </source>
</evidence>
<keyword evidence="2" id="KW-0489">Methyltransferase</keyword>
<dbReference type="InterPro" id="IPR013216">
    <property type="entry name" value="Methyltransf_11"/>
</dbReference>
<dbReference type="CDD" id="cd02440">
    <property type="entry name" value="AdoMet_MTases"/>
    <property type="match status" value="1"/>
</dbReference>
<reference evidence="2 3" key="1">
    <citation type="submission" date="2020-08" db="EMBL/GenBank/DDBJ databases">
        <title>Sequencing the genomes of 1000 actinobacteria strains.</title>
        <authorList>
            <person name="Klenk H.-P."/>
        </authorList>
    </citation>
    <scope>NUCLEOTIDE SEQUENCE [LARGE SCALE GENOMIC DNA]</scope>
    <source>
        <strain evidence="2 3">DSM 43023</strain>
    </source>
</reference>
<dbReference type="PANTHER" id="PTHR43591">
    <property type="entry name" value="METHYLTRANSFERASE"/>
    <property type="match status" value="1"/>
</dbReference>
<proteinExistence type="predicted"/>
<evidence type="ECO:0000313" key="3">
    <source>
        <dbReference type="Proteomes" id="UP000534286"/>
    </source>
</evidence>
<dbReference type="RefSeq" id="WP_221465522.1">
    <property type="nucleotide sequence ID" value="NZ_BAABEK010000083.1"/>
</dbReference>
<organism evidence="2 3">
    <name type="scientific">Streptosporangium album</name>
    <dbReference type="NCBI Taxonomy" id="47479"/>
    <lineage>
        <taxon>Bacteria</taxon>
        <taxon>Bacillati</taxon>
        <taxon>Actinomycetota</taxon>
        <taxon>Actinomycetes</taxon>
        <taxon>Streptosporangiales</taxon>
        <taxon>Streptosporangiaceae</taxon>
        <taxon>Streptosporangium</taxon>
    </lineage>
</organism>
<dbReference type="Proteomes" id="UP000534286">
    <property type="component" value="Unassembled WGS sequence"/>
</dbReference>
<dbReference type="InterPro" id="IPR029063">
    <property type="entry name" value="SAM-dependent_MTases_sf"/>
</dbReference>
<dbReference type="Pfam" id="PF08241">
    <property type="entry name" value="Methyltransf_11"/>
    <property type="match status" value="1"/>
</dbReference>
<dbReference type="GO" id="GO:0008757">
    <property type="term" value="F:S-adenosylmethionine-dependent methyltransferase activity"/>
    <property type="evidence" value="ECO:0007669"/>
    <property type="project" value="InterPro"/>
</dbReference>
<accession>A0A7W7WAG7</accession>
<evidence type="ECO:0000259" key="1">
    <source>
        <dbReference type="Pfam" id="PF08241"/>
    </source>
</evidence>
<feature type="domain" description="Methyltransferase type 11" evidence="1">
    <location>
        <begin position="45"/>
        <end position="141"/>
    </location>
</feature>
<dbReference type="Gene3D" id="3.40.50.150">
    <property type="entry name" value="Vaccinia Virus protein VP39"/>
    <property type="match status" value="1"/>
</dbReference>
<dbReference type="EMBL" id="JACHJU010000001">
    <property type="protein sequence ID" value="MBB4940422.1"/>
    <property type="molecule type" value="Genomic_DNA"/>
</dbReference>